<proteinExistence type="predicted"/>
<name>A0ABP7BST3_9ACTN</name>
<evidence type="ECO:0000313" key="1">
    <source>
        <dbReference type="EMBL" id="GAA3669052.1"/>
    </source>
</evidence>
<sequence>MAPEEPWTGWLQILAAIPFPHGCCCTCNGSGLDGDGNTCRDCDGIGIDNHGA</sequence>
<reference evidence="2" key="1">
    <citation type="journal article" date="2019" name="Int. J. Syst. Evol. Microbiol.">
        <title>The Global Catalogue of Microorganisms (GCM) 10K type strain sequencing project: providing services to taxonomists for standard genome sequencing and annotation.</title>
        <authorList>
            <consortium name="The Broad Institute Genomics Platform"/>
            <consortium name="The Broad Institute Genome Sequencing Center for Infectious Disease"/>
            <person name="Wu L."/>
            <person name="Ma J."/>
        </authorList>
    </citation>
    <scope>NUCLEOTIDE SEQUENCE [LARGE SCALE GENOMIC DNA]</scope>
    <source>
        <strain evidence="2">JCM 16904</strain>
    </source>
</reference>
<organism evidence="1 2">
    <name type="scientific">Nonomuraea antimicrobica</name>
    <dbReference type="NCBI Taxonomy" id="561173"/>
    <lineage>
        <taxon>Bacteria</taxon>
        <taxon>Bacillati</taxon>
        <taxon>Actinomycetota</taxon>
        <taxon>Actinomycetes</taxon>
        <taxon>Streptosporangiales</taxon>
        <taxon>Streptosporangiaceae</taxon>
        <taxon>Nonomuraea</taxon>
    </lineage>
</organism>
<dbReference type="Proteomes" id="UP001500902">
    <property type="component" value="Unassembled WGS sequence"/>
</dbReference>
<evidence type="ECO:0000313" key="2">
    <source>
        <dbReference type="Proteomes" id="UP001500902"/>
    </source>
</evidence>
<keyword evidence="2" id="KW-1185">Reference proteome</keyword>
<accession>A0ABP7BST3</accession>
<dbReference type="RefSeq" id="WP_344878688.1">
    <property type="nucleotide sequence ID" value="NZ_BAAAZP010000074.1"/>
</dbReference>
<comment type="caution">
    <text evidence="1">The sequence shown here is derived from an EMBL/GenBank/DDBJ whole genome shotgun (WGS) entry which is preliminary data.</text>
</comment>
<protein>
    <submittedName>
        <fullName evidence="1">Uncharacterized protein</fullName>
    </submittedName>
</protein>
<dbReference type="EMBL" id="BAAAZP010000074">
    <property type="protein sequence ID" value="GAA3669052.1"/>
    <property type="molecule type" value="Genomic_DNA"/>
</dbReference>
<gene>
    <name evidence="1" type="ORF">GCM10022224_036440</name>
</gene>